<evidence type="ECO:0000256" key="3">
    <source>
        <dbReference type="ARBA" id="ARBA00023082"/>
    </source>
</evidence>
<evidence type="ECO:0000256" key="1">
    <source>
        <dbReference type="ARBA" id="ARBA00010641"/>
    </source>
</evidence>
<evidence type="ECO:0000256" key="5">
    <source>
        <dbReference type="SAM" id="MobiDB-lite"/>
    </source>
</evidence>
<dbReference type="InterPro" id="IPR036388">
    <property type="entry name" value="WH-like_DNA-bd_sf"/>
</dbReference>
<dbReference type="Pfam" id="PF04542">
    <property type="entry name" value="Sigma70_r2"/>
    <property type="match status" value="1"/>
</dbReference>
<proteinExistence type="inferred from homology"/>
<keyword evidence="3" id="KW-0731">Sigma factor</keyword>
<gene>
    <name evidence="9" type="ORF">F3L20_03615</name>
</gene>
<name>A0ABX5ZNM8_STRTE</name>
<dbReference type="InterPro" id="IPR046531">
    <property type="entry name" value="DUF6596"/>
</dbReference>
<feature type="region of interest" description="Disordered" evidence="5">
    <location>
        <begin position="1"/>
        <end position="27"/>
    </location>
</feature>
<evidence type="ECO:0000313" key="10">
    <source>
        <dbReference type="Proteomes" id="UP000324308"/>
    </source>
</evidence>
<evidence type="ECO:0000313" key="9">
    <source>
        <dbReference type="EMBL" id="QER85071.1"/>
    </source>
</evidence>
<reference evidence="9 10" key="1">
    <citation type="submission" date="2019-09" db="EMBL/GenBank/DDBJ databases">
        <title>Draft genome sequence of the Ebosin-producing strain Streptomyces sp. 139.</title>
        <authorList>
            <person name="Ai L."/>
            <person name="Geng M."/>
            <person name="Ma M."/>
            <person name="Bai L."/>
        </authorList>
    </citation>
    <scope>NUCLEOTIDE SEQUENCE [LARGE SCALE GENOMIC DNA]</scope>
    <source>
        <strain evidence="9 10">139</strain>
    </source>
</reference>
<comment type="similarity">
    <text evidence="1">Belongs to the sigma-70 factor family. ECF subfamily.</text>
</comment>
<keyword evidence="4" id="KW-0804">Transcription</keyword>
<dbReference type="PANTHER" id="PTHR47756">
    <property type="entry name" value="BLL6612 PROTEIN-RELATED"/>
    <property type="match status" value="1"/>
</dbReference>
<dbReference type="Pfam" id="PF20239">
    <property type="entry name" value="DUF6596"/>
    <property type="match status" value="1"/>
</dbReference>
<keyword evidence="10" id="KW-1185">Reference proteome</keyword>
<dbReference type="NCBIfam" id="TIGR02937">
    <property type="entry name" value="sigma70-ECF"/>
    <property type="match status" value="1"/>
</dbReference>
<evidence type="ECO:0000256" key="4">
    <source>
        <dbReference type="ARBA" id="ARBA00023163"/>
    </source>
</evidence>
<feature type="compositionally biased region" description="Basic and acidic residues" evidence="5">
    <location>
        <begin position="13"/>
        <end position="27"/>
    </location>
</feature>
<dbReference type="Gene3D" id="1.10.10.10">
    <property type="entry name" value="Winged helix-like DNA-binding domain superfamily/Winged helix DNA-binding domain"/>
    <property type="match status" value="1"/>
</dbReference>
<evidence type="ECO:0000259" key="7">
    <source>
        <dbReference type="Pfam" id="PF08281"/>
    </source>
</evidence>
<dbReference type="InterPro" id="IPR013249">
    <property type="entry name" value="RNA_pol_sigma70_r4_t2"/>
</dbReference>
<evidence type="ECO:0000256" key="2">
    <source>
        <dbReference type="ARBA" id="ARBA00023015"/>
    </source>
</evidence>
<dbReference type="InterPro" id="IPR013325">
    <property type="entry name" value="RNA_pol_sigma_r2"/>
</dbReference>
<dbReference type="Proteomes" id="UP000324308">
    <property type="component" value="Chromosome"/>
</dbReference>
<feature type="domain" description="DUF6596" evidence="8">
    <location>
        <begin position="206"/>
        <end position="306"/>
    </location>
</feature>
<feature type="domain" description="RNA polymerase sigma-70 region 2" evidence="6">
    <location>
        <begin position="37"/>
        <end position="99"/>
    </location>
</feature>
<sequence>MVGCDTTAHRRTGRDGRTGADRAGRRRGRDVETVFRMEFPRVIAGVTRIVRDVGIAEELAQDALVAALEQWPRDGVPDNPGAWLMTTARNRAVDLVRRRETYARKLAEIGRDAATVTAPPEVPADPDDIDDDLLRLVFTVCHPALSAEARTALTLRLLGGLTTAEIARAFLVPEPTVAQRIVRAKRTLARRNVAFEVPYGPDREARLGSVLDVIYLIFNEGYAATAGDDWLRPALCEDALRLARVLSGLMPKEPEVHGLTALLELQASRTAARTGPDGAPVLLKDQNRARWNRLLIGRGVAALARADAVASGPPGPYALQAAIAACHAHAYRYEETDWPRIAALYGLLAARTASPVVELNRAVAVSMAEGPEAALPLVDALTEVPALRDYHLLPSVRGDLLARLGRTDEARAEFTRAARLAGNARERELLLRRARDLGG</sequence>
<dbReference type="InterPro" id="IPR014284">
    <property type="entry name" value="RNA_pol_sigma-70_dom"/>
</dbReference>
<evidence type="ECO:0000259" key="8">
    <source>
        <dbReference type="Pfam" id="PF20239"/>
    </source>
</evidence>
<keyword evidence="2" id="KW-0805">Transcription regulation</keyword>
<protein>
    <submittedName>
        <fullName evidence="9">Sigma-70 family RNA polymerase sigma factor</fullName>
    </submittedName>
</protein>
<dbReference type="Pfam" id="PF08281">
    <property type="entry name" value="Sigma70_r4_2"/>
    <property type="match status" value="1"/>
</dbReference>
<organism evidence="9 10">
    <name type="scientific">Streptomyces tendae</name>
    <dbReference type="NCBI Taxonomy" id="1932"/>
    <lineage>
        <taxon>Bacteria</taxon>
        <taxon>Bacillati</taxon>
        <taxon>Actinomycetota</taxon>
        <taxon>Actinomycetes</taxon>
        <taxon>Kitasatosporales</taxon>
        <taxon>Streptomycetaceae</taxon>
        <taxon>Streptomyces</taxon>
    </lineage>
</organism>
<dbReference type="SUPFAM" id="SSF88946">
    <property type="entry name" value="Sigma2 domain of RNA polymerase sigma factors"/>
    <property type="match status" value="1"/>
</dbReference>
<feature type="domain" description="RNA polymerase sigma factor 70 region 4 type 2" evidence="7">
    <location>
        <begin position="140"/>
        <end position="188"/>
    </location>
</feature>
<dbReference type="InterPro" id="IPR013324">
    <property type="entry name" value="RNA_pol_sigma_r3/r4-like"/>
</dbReference>
<accession>A0ABX5ZNM8</accession>
<dbReference type="SUPFAM" id="SSF88659">
    <property type="entry name" value="Sigma3 and sigma4 domains of RNA polymerase sigma factors"/>
    <property type="match status" value="1"/>
</dbReference>
<dbReference type="PANTHER" id="PTHR47756:SF1">
    <property type="entry name" value="BLL0085 PROTEIN"/>
    <property type="match status" value="1"/>
</dbReference>
<dbReference type="Gene3D" id="1.10.1740.10">
    <property type="match status" value="1"/>
</dbReference>
<dbReference type="EMBL" id="CP043959">
    <property type="protein sequence ID" value="QER85071.1"/>
    <property type="molecule type" value="Genomic_DNA"/>
</dbReference>
<evidence type="ECO:0000259" key="6">
    <source>
        <dbReference type="Pfam" id="PF04542"/>
    </source>
</evidence>
<dbReference type="InterPro" id="IPR007627">
    <property type="entry name" value="RNA_pol_sigma70_r2"/>
</dbReference>